<organism evidence="3 4">
    <name type="scientific">Rotaria sordida</name>
    <dbReference type="NCBI Taxonomy" id="392033"/>
    <lineage>
        <taxon>Eukaryota</taxon>
        <taxon>Metazoa</taxon>
        <taxon>Spiralia</taxon>
        <taxon>Gnathifera</taxon>
        <taxon>Rotifera</taxon>
        <taxon>Eurotatoria</taxon>
        <taxon>Bdelloidea</taxon>
        <taxon>Philodinida</taxon>
        <taxon>Philodinidae</taxon>
        <taxon>Rotaria</taxon>
    </lineage>
</organism>
<proteinExistence type="predicted"/>
<feature type="non-terminal residue" evidence="3">
    <location>
        <position position="1"/>
    </location>
</feature>
<feature type="domain" description="TRPM SLOG" evidence="2">
    <location>
        <begin position="18"/>
        <end position="76"/>
    </location>
</feature>
<dbReference type="Proteomes" id="UP000663854">
    <property type="component" value="Unassembled WGS sequence"/>
</dbReference>
<reference evidence="3" key="1">
    <citation type="submission" date="2021-02" db="EMBL/GenBank/DDBJ databases">
        <authorList>
            <person name="Nowell W R."/>
        </authorList>
    </citation>
    <scope>NUCLEOTIDE SEQUENCE</scope>
</reference>
<evidence type="ECO:0000313" key="3">
    <source>
        <dbReference type="EMBL" id="CAF1333046.1"/>
    </source>
</evidence>
<dbReference type="Pfam" id="PF18139">
    <property type="entry name" value="LSDAT_euk"/>
    <property type="match status" value="1"/>
</dbReference>
<comment type="caution">
    <text evidence="3">The sequence shown here is derived from an EMBL/GenBank/DDBJ whole genome shotgun (WGS) entry which is preliminary data.</text>
</comment>
<evidence type="ECO:0000256" key="1">
    <source>
        <dbReference type="SAM" id="MobiDB-lite"/>
    </source>
</evidence>
<dbReference type="PANTHER" id="PTHR13800">
    <property type="entry name" value="TRANSIENT RECEPTOR POTENTIAL CATION CHANNEL, SUBFAMILY M, MEMBER 6"/>
    <property type="match status" value="1"/>
</dbReference>
<accession>A0A815G1N2</accession>
<feature type="region of interest" description="Disordered" evidence="1">
    <location>
        <begin position="88"/>
        <end position="115"/>
    </location>
</feature>
<dbReference type="InterPro" id="IPR050927">
    <property type="entry name" value="TRPM"/>
</dbReference>
<dbReference type="GO" id="GO:0099604">
    <property type="term" value="F:ligand-gated calcium channel activity"/>
    <property type="evidence" value="ECO:0007669"/>
    <property type="project" value="TreeGrafter"/>
</dbReference>
<feature type="compositionally biased region" description="Basic and acidic residues" evidence="1">
    <location>
        <begin position="103"/>
        <end position="115"/>
    </location>
</feature>
<name>A0A815G1N2_9BILA</name>
<dbReference type="EMBL" id="CAJNOH010003350">
    <property type="protein sequence ID" value="CAF1333046.1"/>
    <property type="molecule type" value="Genomic_DNA"/>
</dbReference>
<evidence type="ECO:0000313" key="4">
    <source>
        <dbReference type="Proteomes" id="UP000663854"/>
    </source>
</evidence>
<gene>
    <name evidence="3" type="ORF">PYM288_LOCUS31508</name>
</gene>
<sequence>HTDYVTIESQANETLVNQEEIEHTIQRGLVETAKITNAWIITNGVNNTMNKLVGKRLREDDSANVPCFGLCSWRAAAGHGQLQTMQGESIPSTQANGEAPILEEGRARKGDRRQESSYWFPTKNSRVFKLPNGWESIIKNRQNIEDELSCELKSKVVGYDRWNKFYNNIPIVQLLLGGDFATLRTICHLLENDTWIVVVQV</sequence>
<dbReference type="PANTHER" id="PTHR13800:SF12">
    <property type="entry name" value="TRANSIENT RECEPTOR POTENTIAL CATION CHANNEL SUBFAMILY M MEMBER-LIKE 2"/>
    <property type="match status" value="1"/>
</dbReference>
<dbReference type="AlphaFoldDB" id="A0A815G1N2"/>
<protein>
    <recommendedName>
        <fullName evidence="2">TRPM SLOG domain-containing protein</fullName>
    </recommendedName>
</protein>
<evidence type="ECO:0000259" key="2">
    <source>
        <dbReference type="Pfam" id="PF18139"/>
    </source>
</evidence>
<dbReference type="GO" id="GO:0005886">
    <property type="term" value="C:plasma membrane"/>
    <property type="evidence" value="ECO:0007669"/>
    <property type="project" value="TreeGrafter"/>
</dbReference>
<dbReference type="InterPro" id="IPR041491">
    <property type="entry name" value="TRPM_SLOG"/>
</dbReference>